<keyword evidence="2" id="KW-1185">Reference proteome</keyword>
<sequence length="152" mass="18119">MKYDQKVAWMRAKLRAIIRRRLRETTQNATAQMHYDTYWTHIVCQYGVVIDGWPEDLLPFCDPSRGSSSLARLEMLWIRWKRRSTGFRYATETEMDAFRTAGLFDRPARKRRSDYDVVRGRRRDPETRSKRLKFRVIKSARVVPEGADDESK</sequence>
<dbReference type="Proteomes" id="UP000313359">
    <property type="component" value="Unassembled WGS sequence"/>
</dbReference>
<dbReference type="OrthoDB" id="2754314at2759"/>
<protein>
    <submittedName>
        <fullName evidence="1">Uncharacterized protein</fullName>
    </submittedName>
</protein>
<reference evidence="1" key="1">
    <citation type="journal article" date="2018" name="Genome Biol. Evol.">
        <title>Genomics and development of Lentinus tigrinus, a white-rot wood-decaying mushroom with dimorphic fruiting bodies.</title>
        <authorList>
            <person name="Wu B."/>
            <person name="Xu Z."/>
            <person name="Knudson A."/>
            <person name="Carlson A."/>
            <person name="Chen N."/>
            <person name="Kovaka S."/>
            <person name="LaButti K."/>
            <person name="Lipzen A."/>
            <person name="Pennachio C."/>
            <person name="Riley R."/>
            <person name="Schakwitz W."/>
            <person name="Umezawa K."/>
            <person name="Ohm R.A."/>
            <person name="Grigoriev I.V."/>
            <person name="Nagy L.G."/>
            <person name="Gibbons J."/>
            <person name="Hibbett D."/>
        </authorList>
    </citation>
    <scope>NUCLEOTIDE SEQUENCE [LARGE SCALE GENOMIC DNA]</scope>
    <source>
        <strain evidence="1">ALCF2SS1-6</strain>
    </source>
</reference>
<evidence type="ECO:0000313" key="2">
    <source>
        <dbReference type="Proteomes" id="UP000313359"/>
    </source>
</evidence>
<organism evidence="1 2">
    <name type="scientific">Lentinus tigrinus ALCF2SS1-6</name>
    <dbReference type="NCBI Taxonomy" id="1328759"/>
    <lineage>
        <taxon>Eukaryota</taxon>
        <taxon>Fungi</taxon>
        <taxon>Dikarya</taxon>
        <taxon>Basidiomycota</taxon>
        <taxon>Agaricomycotina</taxon>
        <taxon>Agaricomycetes</taxon>
        <taxon>Polyporales</taxon>
        <taxon>Polyporaceae</taxon>
        <taxon>Lentinus</taxon>
    </lineage>
</organism>
<proteinExistence type="predicted"/>
<evidence type="ECO:0000313" key="1">
    <source>
        <dbReference type="EMBL" id="RPD58710.1"/>
    </source>
</evidence>
<accession>A0A5C2S561</accession>
<dbReference type="STRING" id="1328759.A0A5C2S561"/>
<gene>
    <name evidence="1" type="ORF">L227DRAFT_654473</name>
</gene>
<name>A0A5C2S561_9APHY</name>
<dbReference type="EMBL" id="ML122273">
    <property type="protein sequence ID" value="RPD58710.1"/>
    <property type="molecule type" value="Genomic_DNA"/>
</dbReference>
<dbReference type="AlphaFoldDB" id="A0A5C2S561"/>